<evidence type="ECO:0000256" key="7">
    <source>
        <dbReference type="ARBA" id="ARBA00023150"/>
    </source>
</evidence>
<keyword evidence="7" id="KW-0501">Molybdenum cofactor biosynthesis</keyword>
<keyword evidence="1" id="KW-0963">Cytoplasm</keyword>
<dbReference type="InterPro" id="IPR013482">
    <property type="entry name" value="Molybde_CF_guanTrfase"/>
</dbReference>
<name>A0A7W4WEU9_9GAMM</name>
<dbReference type="InterPro" id="IPR029044">
    <property type="entry name" value="Nucleotide-diphossugar_trans"/>
</dbReference>
<dbReference type="EMBL" id="JACHWZ010000015">
    <property type="protein sequence ID" value="MBB3062363.1"/>
    <property type="molecule type" value="Genomic_DNA"/>
</dbReference>
<keyword evidence="10" id="KW-1185">Reference proteome</keyword>
<accession>A0A7W4WEU9</accession>
<evidence type="ECO:0000313" key="10">
    <source>
        <dbReference type="Proteomes" id="UP000535937"/>
    </source>
</evidence>
<dbReference type="SUPFAM" id="SSF53448">
    <property type="entry name" value="Nucleotide-diphospho-sugar transferases"/>
    <property type="match status" value="1"/>
</dbReference>
<reference evidence="9 10" key="1">
    <citation type="submission" date="2020-08" db="EMBL/GenBank/DDBJ databases">
        <title>Genomic Encyclopedia of Type Strains, Phase III (KMG-III): the genomes of soil and plant-associated and newly described type strains.</title>
        <authorList>
            <person name="Whitman W."/>
        </authorList>
    </citation>
    <scope>NUCLEOTIDE SEQUENCE [LARGE SCALE GENOMIC DNA]</scope>
    <source>
        <strain evidence="9 10">CECT 8799</strain>
    </source>
</reference>
<proteinExistence type="predicted"/>
<dbReference type="PANTHER" id="PTHR19136:SF81">
    <property type="entry name" value="MOLYBDENUM COFACTOR GUANYLYLTRANSFERASE"/>
    <property type="match status" value="1"/>
</dbReference>
<dbReference type="Pfam" id="PF12804">
    <property type="entry name" value="NTP_transf_3"/>
    <property type="match status" value="1"/>
</dbReference>
<organism evidence="9 10">
    <name type="scientific">Microbulbifer rhizosphaerae</name>
    <dbReference type="NCBI Taxonomy" id="1562603"/>
    <lineage>
        <taxon>Bacteria</taxon>
        <taxon>Pseudomonadati</taxon>
        <taxon>Pseudomonadota</taxon>
        <taxon>Gammaproteobacteria</taxon>
        <taxon>Cellvibrionales</taxon>
        <taxon>Microbulbiferaceae</taxon>
        <taxon>Microbulbifer</taxon>
    </lineage>
</organism>
<dbReference type="Gene3D" id="3.90.550.10">
    <property type="entry name" value="Spore Coat Polysaccharide Biosynthesis Protein SpsA, Chain A"/>
    <property type="match status" value="1"/>
</dbReference>
<dbReference type="GO" id="GO:0005525">
    <property type="term" value="F:GTP binding"/>
    <property type="evidence" value="ECO:0007669"/>
    <property type="project" value="UniProtKB-KW"/>
</dbReference>
<protein>
    <submittedName>
        <fullName evidence="9">Molybdopterin-guanine dinucleotide biosynthesis protein A</fullName>
        <ecNumber evidence="9">2.7.7.77</ecNumber>
    </submittedName>
</protein>
<evidence type="ECO:0000256" key="2">
    <source>
        <dbReference type="ARBA" id="ARBA00022679"/>
    </source>
</evidence>
<dbReference type="GO" id="GO:1902758">
    <property type="term" value="P:bis(molybdopterin guanine dinucleotide)molybdenum biosynthetic process"/>
    <property type="evidence" value="ECO:0007669"/>
    <property type="project" value="TreeGrafter"/>
</dbReference>
<evidence type="ECO:0000256" key="1">
    <source>
        <dbReference type="ARBA" id="ARBA00022490"/>
    </source>
</evidence>
<dbReference type="AlphaFoldDB" id="A0A7W4WEU9"/>
<sequence>MDESPVTSCGVVLAGGRSSRMGRDKALLPLPGGDSFLEHALGLMRGLPLAQLVVSGARPGGIVDPVPDMGPLGGLYAVARIVETQGLLVMPVDMPLLRTELLAPLLEEGERSARVCHFAGHHFPFWLPLSPDVKDFLHRAVRGSGANSISALLRHAAARQLEPPEAARSFGNINTPAQYAQEFTHSVF</sequence>
<gene>
    <name evidence="9" type="ORF">FHS09_003208</name>
</gene>
<evidence type="ECO:0000256" key="6">
    <source>
        <dbReference type="ARBA" id="ARBA00023134"/>
    </source>
</evidence>
<evidence type="ECO:0000256" key="4">
    <source>
        <dbReference type="ARBA" id="ARBA00022741"/>
    </source>
</evidence>
<evidence type="ECO:0000256" key="3">
    <source>
        <dbReference type="ARBA" id="ARBA00022723"/>
    </source>
</evidence>
<dbReference type="Proteomes" id="UP000535937">
    <property type="component" value="Unassembled WGS sequence"/>
</dbReference>
<comment type="caution">
    <text evidence="9">The sequence shown here is derived from an EMBL/GenBank/DDBJ whole genome shotgun (WGS) entry which is preliminary data.</text>
</comment>
<keyword evidence="2 9" id="KW-0808">Transferase</keyword>
<dbReference type="GO" id="GO:0046872">
    <property type="term" value="F:metal ion binding"/>
    <property type="evidence" value="ECO:0007669"/>
    <property type="project" value="UniProtKB-KW"/>
</dbReference>
<dbReference type="EC" id="2.7.7.77" evidence="9"/>
<keyword evidence="3" id="KW-0479">Metal-binding</keyword>
<dbReference type="CDD" id="cd02503">
    <property type="entry name" value="MobA"/>
    <property type="match status" value="1"/>
</dbReference>
<evidence type="ECO:0000313" key="9">
    <source>
        <dbReference type="EMBL" id="MBB3062363.1"/>
    </source>
</evidence>
<dbReference type="InterPro" id="IPR025877">
    <property type="entry name" value="MobA-like_NTP_Trfase"/>
</dbReference>
<evidence type="ECO:0000259" key="8">
    <source>
        <dbReference type="Pfam" id="PF12804"/>
    </source>
</evidence>
<evidence type="ECO:0000256" key="5">
    <source>
        <dbReference type="ARBA" id="ARBA00022842"/>
    </source>
</evidence>
<keyword evidence="6" id="KW-0342">GTP-binding</keyword>
<feature type="domain" description="MobA-like NTP transferase" evidence="8">
    <location>
        <begin position="10"/>
        <end position="147"/>
    </location>
</feature>
<dbReference type="GO" id="GO:0061603">
    <property type="term" value="F:molybdenum cofactor guanylyltransferase activity"/>
    <property type="evidence" value="ECO:0007669"/>
    <property type="project" value="UniProtKB-EC"/>
</dbReference>
<keyword evidence="9" id="KW-0548">Nucleotidyltransferase</keyword>
<dbReference type="PANTHER" id="PTHR19136">
    <property type="entry name" value="MOLYBDENUM COFACTOR GUANYLYLTRANSFERASE"/>
    <property type="match status" value="1"/>
</dbReference>
<keyword evidence="4" id="KW-0547">Nucleotide-binding</keyword>
<keyword evidence="5" id="KW-0460">Magnesium</keyword>
<dbReference type="RefSeq" id="WP_221192042.1">
    <property type="nucleotide sequence ID" value="NZ_JACHWZ010000015.1"/>
</dbReference>